<evidence type="ECO:0000259" key="11">
    <source>
        <dbReference type="Pfam" id="PF05181"/>
    </source>
</evidence>
<keyword evidence="5" id="KW-0863">Zinc-finger</keyword>
<dbReference type="GO" id="GO:0008270">
    <property type="term" value="F:zinc ion binding"/>
    <property type="evidence" value="ECO:0007669"/>
    <property type="project" value="UniProtKB-KW"/>
</dbReference>
<dbReference type="InterPro" id="IPR022652">
    <property type="entry name" value="Znf_XPA_CS"/>
</dbReference>
<dbReference type="NCBIfam" id="TIGR00598">
    <property type="entry name" value="rad14"/>
    <property type="match status" value="1"/>
</dbReference>
<dbReference type="GO" id="GO:1901255">
    <property type="term" value="P:nucleotide-excision repair involved in interstrand cross-link repair"/>
    <property type="evidence" value="ECO:0007669"/>
    <property type="project" value="TreeGrafter"/>
</dbReference>
<dbReference type="SUPFAM" id="SSF57716">
    <property type="entry name" value="Glucocorticoid receptor-like (DNA-binding domain)"/>
    <property type="match status" value="1"/>
</dbReference>
<dbReference type="PANTHER" id="PTHR10142">
    <property type="entry name" value="DNA REPAIR PROTEIN COMPLEMENTING XP-A CELLS"/>
    <property type="match status" value="1"/>
</dbReference>
<evidence type="ECO:0000256" key="4">
    <source>
        <dbReference type="ARBA" id="ARBA00022763"/>
    </source>
</evidence>
<keyword evidence="4" id="KW-0227">DNA damage</keyword>
<comment type="subcellular location">
    <subcellularLocation>
        <location evidence="1">Nucleus</location>
    </subcellularLocation>
</comment>
<dbReference type="KEGG" id="ipu:108260561"/>
<dbReference type="FunFam" id="3.90.530.10:FF:000001">
    <property type="entry name" value="DNA repair protein complementing XP-A cells"/>
    <property type="match status" value="1"/>
</dbReference>
<dbReference type="Gene3D" id="3.90.530.10">
    <property type="entry name" value="XPA C-terminal domain"/>
    <property type="match status" value="1"/>
</dbReference>
<evidence type="ECO:0000256" key="8">
    <source>
        <dbReference type="ARBA" id="ARBA00023204"/>
    </source>
</evidence>
<evidence type="ECO:0000256" key="3">
    <source>
        <dbReference type="ARBA" id="ARBA00022723"/>
    </source>
</evidence>
<dbReference type="InterPro" id="IPR009061">
    <property type="entry name" value="DNA-bd_dom_put_sf"/>
</dbReference>
<evidence type="ECO:0000313" key="13">
    <source>
        <dbReference type="RefSeq" id="XP_047008073.2"/>
    </source>
</evidence>
<evidence type="ECO:0000256" key="2">
    <source>
        <dbReference type="ARBA" id="ARBA00005548"/>
    </source>
</evidence>
<dbReference type="PANTHER" id="PTHR10142:SF0">
    <property type="entry name" value="DNA REPAIR PROTEIN COMPLEMENTING XP-A CELLS"/>
    <property type="match status" value="1"/>
</dbReference>
<dbReference type="Proteomes" id="UP000221080">
    <property type="component" value="Chromosome 29"/>
</dbReference>
<dbReference type="GO" id="GO:0006284">
    <property type="term" value="P:base-excision repair"/>
    <property type="evidence" value="ECO:0007669"/>
    <property type="project" value="TreeGrafter"/>
</dbReference>
<dbReference type="GO" id="GO:0070914">
    <property type="term" value="P:UV-damage excision repair"/>
    <property type="evidence" value="ECO:0007669"/>
    <property type="project" value="TreeGrafter"/>
</dbReference>
<evidence type="ECO:0000256" key="1">
    <source>
        <dbReference type="ARBA" id="ARBA00004123"/>
    </source>
</evidence>
<evidence type="ECO:0000256" key="10">
    <source>
        <dbReference type="SAM" id="MobiDB-lite"/>
    </source>
</evidence>
<dbReference type="PROSITE" id="PS00752">
    <property type="entry name" value="XPA_1"/>
    <property type="match status" value="1"/>
</dbReference>
<accession>A0A979EPA6</accession>
<keyword evidence="9" id="KW-0539">Nucleus</keyword>
<dbReference type="CTD" id="7507"/>
<dbReference type="Pfam" id="PF01286">
    <property type="entry name" value="XPA_N"/>
    <property type="match status" value="1"/>
</dbReference>
<proteinExistence type="inferred from homology"/>
<evidence type="ECO:0000256" key="6">
    <source>
        <dbReference type="ARBA" id="ARBA00022833"/>
    </source>
</evidence>
<protein>
    <submittedName>
        <fullName evidence="13">DNA repair protein complementing XP-A cells isoform X1</fullName>
    </submittedName>
</protein>
<dbReference type="OrthoDB" id="68328at2759"/>
<comment type="similarity">
    <text evidence="2">Belongs to the XPA family.</text>
</comment>
<dbReference type="Pfam" id="PF05181">
    <property type="entry name" value="XPA_C"/>
    <property type="match status" value="1"/>
</dbReference>
<dbReference type="AlphaFoldDB" id="A0A979EPA6"/>
<name>A0A979EPA6_ICTPU</name>
<feature type="domain" description="XPA C-terminal" evidence="11">
    <location>
        <begin position="197"/>
        <end position="248"/>
    </location>
</feature>
<keyword evidence="8" id="KW-0234">DNA repair</keyword>
<keyword evidence="12" id="KW-1185">Reference proteome</keyword>
<keyword evidence="6" id="KW-0862">Zinc</keyword>
<dbReference type="CDD" id="cd21076">
    <property type="entry name" value="DBD_XPA"/>
    <property type="match status" value="1"/>
</dbReference>
<feature type="region of interest" description="Disordered" evidence="10">
    <location>
        <begin position="1"/>
        <end position="22"/>
    </location>
</feature>
<dbReference type="RefSeq" id="XP_047008073.2">
    <property type="nucleotide sequence ID" value="XM_047152117.2"/>
</dbReference>
<dbReference type="InterPro" id="IPR000465">
    <property type="entry name" value="XPA/RAD14"/>
</dbReference>
<evidence type="ECO:0000256" key="7">
    <source>
        <dbReference type="ARBA" id="ARBA00023125"/>
    </source>
</evidence>
<reference evidence="12" key="1">
    <citation type="journal article" date="2016" name="Nat. Commun.">
        <title>The channel catfish genome sequence provides insights into the evolution of scale formation in teleosts.</title>
        <authorList>
            <person name="Liu Z."/>
            <person name="Liu S."/>
            <person name="Yao J."/>
            <person name="Bao L."/>
            <person name="Zhang J."/>
            <person name="Li Y."/>
            <person name="Jiang C."/>
            <person name="Sun L."/>
            <person name="Wang R."/>
            <person name="Zhang Y."/>
            <person name="Zhou T."/>
            <person name="Zeng Q."/>
            <person name="Fu Q."/>
            <person name="Gao S."/>
            <person name="Li N."/>
            <person name="Koren S."/>
            <person name="Jiang Y."/>
            <person name="Zimin A."/>
            <person name="Xu P."/>
            <person name="Phillippy A.M."/>
            <person name="Geng X."/>
            <person name="Song L."/>
            <person name="Sun F."/>
            <person name="Li C."/>
            <person name="Wang X."/>
            <person name="Chen A."/>
            <person name="Jin Y."/>
            <person name="Yuan Z."/>
            <person name="Yang Y."/>
            <person name="Tan S."/>
            <person name="Peatman E."/>
            <person name="Lu J."/>
            <person name="Qin Z."/>
            <person name="Dunham R."/>
            <person name="Li Z."/>
            <person name="Sonstegard T."/>
            <person name="Feng J."/>
            <person name="Danzmann R.G."/>
            <person name="Schroeder S."/>
            <person name="Scheffler B."/>
            <person name="Duke M.V."/>
            <person name="Ballard L."/>
            <person name="Kucuktas H."/>
            <person name="Kaltenboeck L."/>
            <person name="Liu H."/>
            <person name="Armbruster J."/>
            <person name="Xie Y."/>
            <person name="Kirby M.L."/>
            <person name="Tian Y."/>
            <person name="Flanagan M.E."/>
            <person name="Mu W."/>
            <person name="Waldbieser G.C."/>
        </authorList>
    </citation>
    <scope>NUCLEOTIDE SEQUENCE [LARGE SCALE GENOMIC DNA]</scope>
    <source>
        <strain evidence="12">SDA103</strain>
    </source>
</reference>
<dbReference type="SUPFAM" id="SSF46955">
    <property type="entry name" value="Putative DNA-binding domain"/>
    <property type="match status" value="1"/>
</dbReference>
<keyword evidence="7" id="KW-0238">DNA-binding</keyword>
<evidence type="ECO:0000256" key="5">
    <source>
        <dbReference type="ARBA" id="ARBA00022771"/>
    </source>
</evidence>
<evidence type="ECO:0000313" key="12">
    <source>
        <dbReference type="Proteomes" id="UP000221080"/>
    </source>
</evidence>
<dbReference type="GO" id="GO:0003684">
    <property type="term" value="F:damaged DNA binding"/>
    <property type="evidence" value="ECO:0007669"/>
    <property type="project" value="InterPro"/>
</dbReference>
<sequence>MSHDSDRPYSNHRRRRSPIQTDTAREFSGNVTEFRSVFCVFSVWKLFTHRCSGCVCVCVCVGIRMECVKSSSSSGVSEVEGKSPSETLTPFMLAKIERNRQRALMLRQARLANRPSAGEGATATKLVKTIDSGAGFFIEDEEEEDEQRASRVVHKPAPVMEPDYLMCEECSKPFMDSYLSNSFDLSVCDKCRDSEEKHKLISRTEAKQLFLLKDCDLDQREPPLRFVLKKNPHNPRWGDMKLYLKSQVVSRSLEVWGSEGALEEARETREENREVQKQKRFNKKVKELRRAVRSSVFRKDTSVHQHDYGEEELLDEEEDQYRKVCKTCGHQLTYEKM</sequence>
<keyword evidence="3" id="KW-0479">Metal-binding</keyword>
<dbReference type="GO" id="GO:0000110">
    <property type="term" value="C:nucleotide-excision repair factor 1 complex"/>
    <property type="evidence" value="ECO:0007669"/>
    <property type="project" value="TreeGrafter"/>
</dbReference>
<dbReference type="InterPro" id="IPR022656">
    <property type="entry name" value="XPA_C"/>
</dbReference>
<gene>
    <name evidence="13" type="primary">xpa</name>
</gene>
<dbReference type="InterPro" id="IPR037129">
    <property type="entry name" value="XPA_sf"/>
</dbReference>
<reference evidence="13" key="2">
    <citation type="submission" date="2025-08" db="UniProtKB">
        <authorList>
            <consortium name="RefSeq"/>
        </authorList>
    </citation>
    <scope>IDENTIFICATION</scope>
    <source>
        <tissue evidence="13">Blood</tissue>
    </source>
</reference>
<dbReference type="GO" id="GO:0000715">
    <property type="term" value="P:nucleotide-excision repair, DNA damage recognition"/>
    <property type="evidence" value="ECO:0007669"/>
    <property type="project" value="TreeGrafter"/>
</dbReference>
<evidence type="ECO:0000256" key="9">
    <source>
        <dbReference type="ARBA" id="ARBA00023242"/>
    </source>
</evidence>
<dbReference type="GeneID" id="108260561"/>
<organism evidence="12 13">
    <name type="scientific">Ictalurus punctatus</name>
    <name type="common">Channel catfish</name>
    <name type="synonym">Silurus punctatus</name>
    <dbReference type="NCBI Taxonomy" id="7998"/>
    <lineage>
        <taxon>Eukaryota</taxon>
        <taxon>Metazoa</taxon>
        <taxon>Chordata</taxon>
        <taxon>Craniata</taxon>
        <taxon>Vertebrata</taxon>
        <taxon>Euteleostomi</taxon>
        <taxon>Actinopterygii</taxon>
        <taxon>Neopterygii</taxon>
        <taxon>Teleostei</taxon>
        <taxon>Ostariophysi</taxon>
        <taxon>Siluriformes</taxon>
        <taxon>Ictaluridae</taxon>
        <taxon>Ictalurus</taxon>
    </lineage>
</organism>